<dbReference type="InterPro" id="IPR005147">
    <property type="entry name" value="tRNA_synthase_B5-dom"/>
</dbReference>
<gene>
    <name evidence="18" type="ORF">KLDO_g1238</name>
</gene>
<dbReference type="Pfam" id="PF03484">
    <property type="entry name" value="B5"/>
    <property type="match status" value="1"/>
</dbReference>
<dbReference type="NCBIfam" id="TIGR00471">
    <property type="entry name" value="pheT_arch"/>
    <property type="match status" value="1"/>
</dbReference>
<dbReference type="Pfam" id="PF17759">
    <property type="entry name" value="tRNA_synthFbeta"/>
    <property type="match status" value="1"/>
</dbReference>
<dbReference type="Pfam" id="PF03483">
    <property type="entry name" value="B3_4"/>
    <property type="match status" value="1"/>
</dbReference>
<keyword evidence="12" id="KW-0460">Magnesium</keyword>
<keyword evidence="10" id="KW-0547">Nucleotide-binding</keyword>
<evidence type="ECO:0000256" key="12">
    <source>
        <dbReference type="ARBA" id="ARBA00022842"/>
    </source>
</evidence>
<dbReference type="PANTHER" id="PTHR10947">
    <property type="entry name" value="PHENYLALANYL-TRNA SYNTHETASE BETA CHAIN AND LEUCINE-RICH REPEAT-CONTAINING PROTEIN 47"/>
    <property type="match status" value="1"/>
</dbReference>
<evidence type="ECO:0000256" key="15">
    <source>
        <dbReference type="ARBA" id="ARBA00033189"/>
    </source>
</evidence>
<evidence type="ECO:0000256" key="13">
    <source>
        <dbReference type="ARBA" id="ARBA00022917"/>
    </source>
</evidence>
<comment type="subunit">
    <text evidence="4">Tetramer of two alpha and two beta subunits.</text>
</comment>
<dbReference type="InterPro" id="IPR045864">
    <property type="entry name" value="aa-tRNA-synth_II/BPL/LPL"/>
</dbReference>
<dbReference type="InterPro" id="IPR005146">
    <property type="entry name" value="B3/B4_tRNA-bd"/>
</dbReference>
<keyword evidence="14" id="KW-0030">Aminoacyl-tRNA synthetase</keyword>
<evidence type="ECO:0000256" key="1">
    <source>
        <dbReference type="ARBA" id="ARBA00001946"/>
    </source>
</evidence>
<dbReference type="InterPro" id="IPR045060">
    <property type="entry name" value="Phe-tRNA-ligase_IIc_bsu"/>
</dbReference>
<dbReference type="InterPro" id="IPR020825">
    <property type="entry name" value="Phe-tRNA_synthase-like_B3/B4"/>
</dbReference>
<dbReference type="GO" id="GO:0004826">
    <property type="term" value="F:phenylalanine-tRNA ligase activity"/>
    <property type="evidence" value="ECO:0007669"/>
    <property type="project" value="UniProtKB-EC"/>
</dbReference>
<organism evidence="18 19">
    <name type="scientific">Kluyveromyces dobzhanskii CBS 2104</name>
    <dbReference type="NCBI Taxonomy" id="1427455"/>
    <lineage>
        <taxon>Eukaryota</taxon>
        <taxon>Fungi</taxon>
        <taxon>Dikarya</taxon>
        <taxon>Ascomycota</taxon>
        <taxon>Saccharomycotina</taxon>
        <taxon>Saccharomycetes</taxon>
        <taxon>Saccharomycetales</taxon>
        <taxon>Saccharomycetaceae</taxon>
        <taxon>Kluyveromyces</taxon>
    </lineage>
</organism>
<sequence>MPTISVNKRQLFEALGKNYSNEEFDELCFEFGVELDEDTTEEALKTGEEPELKIEIGANRYDLLCIEGIAQALNEFLGNAEAPEYKLSKPTTKLIIEEPTTQIRSYASAAILRNVTFTEANYASFISLQDKLHSNLCRNRTLVAIGTHDLDTIKGPFHYRAEKPTDIKFVPLNQSKEYNGAELIELYKQPEQKNNLGRFVHIIEDSPVFPVIYDDDNVVCSLPPLINSDHSKISLDTKNIFIEITATDKTKSEVVLDQIVAMFSRYCEDQFTVEPVEIVSEHNNQSRTTPNFNARTMDIKVDYINSCLGLTLTPVEIAANLKKMSLKATPSSDDKNILHVEIPITRTDILHPCDIMEDAAIGYGYNNLPKGNQLSNANFVASPLPINKISDILRIASSQASWLEVLPLTLCSHDENFKFLRIQDDNTKAVKLANPKTLEYQVVRTSLLPGILKTVKENRKHSLPIKVFETGDVVFKNDKLERRAFNQRHWAAIYVGKTASFEIIQGLLGKIMQTFRTQWLPDYGSGSSGRGYWITKDDSLTTYFPGRGAKIMFRHKDGEEAKEIGHIGVLHPEVMSNFDIPYAGSYVEIDCEAFL</sequence>
<dbReference type="SUPFAM" id="SSF46955">
    <property type="entry name" value="Putative DNA-binding domain"/>
    <property type="match status" value="2"/>
</dbReference>
<dbReference type="CDD" id="cd00769">
    <property type="entry name" value="PheRS_beta_core"/>
    <property type="match status" value="1"/>
</dbReference>
<keyword evidence="19" id="KW-1185">Reference proteome</keyword>
<protein>
    <recommendedName>
        <fullName evidence="6">Phenylalanine--tRNA ligase beta subunit</fullName>
        <ecNumber evidence="5">6.1.1.20</ecNumber>
    </recommendedName>
    <alternativeName>
        <fullName evidence="15">Phenylalanyl-tRNA synthetase beta subunit</fullName>
    </alternativeName>
</protein>
<dbReference type="InterPro" id="IPR009061">
    <property type="entry name" value="DNA-bd_dom_put_sf"/>
</dbReference>
<evidence type="ECO:0000256" key="2">
    <source>
        <dbReference type="ARBA" id="ARBA00004496"/>
    </source>
</evidence>
<dbReference type="FunFam" id="3.30.56.10:FF:000004">
    <property type="entry name" value="Phenylalanyl-tRNA synthetase, beta subunit"/>
    <property type="match status" value="1"/>
</dbReference>
<dbReference type="SMART" id="SM00874">
    <property type="entry name" value="B5"/>
    <property type="match status" value="1"/>
</dbReference>
<dbReference type="SMART" id="SM00873">
    <property type="entry name" value="B3_4"/>
    <property type="match status" value="1"/>
</dbReference>
<dbReference type="Pfam" id="PF18262">
    <property type="entry name" value="PhetRS_B1"/>
    <property type="match status" value="1"/>
</dbReference>
<evidence type="ECO:0000256" key="6">
    <source>
        <dbReference type="ARBA" id="ARBA00017032"/>
    </source>
</evidence>
<evidence type="ECO:0000256" key="10">
    <source>
        <dbReference type="ARBA" id="ARBA00022741"/>
    </source>
</evidence>
<comment type="cofactor">
    <cofactor evidence="1">
        <name>Mg(2+)</name>
        <dbReference type="ChEBI" id="CHEBI:18420"/>
    </cofactor>
</comment>
<dbReference type="GO" id="GO:0006432">
    <property type="term" value="P:phenylalanyl-tRNA aminoacylation"/>
    <property type="evidence" value="ECO:0007669"/>
    <property type="project" value="InterPro"/>
</dbReference>
<comment type="caution">
    <text evidence="18">The sequence shown here is derived from an EMBL/GenBank/DDBJ whole genome shotgun (WGS) entry which is preliminary data.</text>
</comment>
<keyword evidence="13" id="KW-0648">Protein biosynthesis</keyword>
<dbReference type="Gene3D" id="3.30.930.10">
    <property type="entry name" value="Bira Bifunctional Protein, Domain 2"/>
    <property type="match status" value="1"/>
</dbReference>
<dbReference type="GO" id="GO:0003723">
    <property type="term" value="F:RNA binding"/>
    <property type="evidence" value="ECO:0007669"/>
    <property type="project" value="InterPro"/>
</dbReference>
<dbReference type="EC" id="6.1.1.20" evidence="5"/>
<comment type="catalytic activity">
    <reaction evidence="16">
        <text>tRNA(Phe) + L-phenylalanine + ATP = L-phenylalanyl-tRNA(Phe) + AMP + diphosphate + H(+)</text>
        <dbReference type="Rhea" id="RHEA:19413"/>
        <dbReference type="Rhea" id="RHEA-COMP:9668"/>
        <dbReference type="Rhea" id="RHEA-COMP:9699"/>
        <dbReference type="ChEBI" id="CHEBI:15378"/>
        <dbReference type="ChEBI" id="CHEBI:30616"/>
        <dbReference type="ChEBI" id="CHEBI:33019"/>
        <dbReference type="ChEBI" id="CHEBI:58095"/>
        <dbReference type="ChEBI" id="CHEBI:78442"/>
        <dbReference type="ChEBI" id="CHEBI:78531"/>
        <dbReference type="ChEBI" id="CHEBI:456215"/>
        <dbReference type="EC" id="6.1.1.20"/>
    </reaction>
</comment>
<dbReference type="Gene3D" id="3.50.40.10">
    <property type="entry name" value="Phenylalanyl-trna Synthetase, Chain B, domain 3"/>
    <property type="match status" value="1"/>
</dbReference>
<dbReference type="Proteomes" id="UP000031516">
    <property type="component" value="Unassembled WGS sequence"/>
</dbReference>
<dbReference type="PROSITE" id="PS51483">
    <property type="entry name" value="B5"/>
    <property type="match status" value="1"/>
</dbReference>
<keyword evidence="7" id="KW-0963">Cytoplasm</keyword>
<evidence type="ECO:0000256" key="8">
    <source>
        <dbReference type="ARBA" id="ARBA00022598"/>
    </source>
</evidence>
<feature type="domain" description="B5" evidence="17">
    <location>
        <begin position="292"/>
        <end position="370"/>
    </location>
</feature>
<accession>A0A0A8L209</accession>
<comment type="similarity">
    <text evidence="3">Belongs to the phenylalanyl-tRNA synthetase beta subunit family. Type 2 subfamily.</text>
</comment>
<dbReference type="InterPro" id="IPR041616">
    <property type="entry name" value="PheRS_beta_core"/>
</dbReference>
<evidence type="ECO:0000256" key="16">
    <source>
        <dbReference type="ARBA" id="ARBA00049255"/>
    </source>
</evidence>
<evidence type="ECO:0000256" key="3">
    <source>
        <dbReference type="ARBA" id="ARBA00007438"/>
    </source>
</evidence>
<keyword evidence="9" id="KW-0479">Metal-binding</keyword>
<dbReference type="AlphaFoldDB" id="A0A0A8L209"/>
<evidence type="ECO:0000256" key="9">
    <source>
        <dbReference type="ARBA" id="ARBA00022723"/>
    </source>
</evidence>
<dbReference type="OrthoDB" id="1698572at2759"/>
<comment type="subcellular location">
    <subcellularLocation>
        <location evidence="2">Cytoplasm</location>
    </subcellularLocation>
</comment>
<evidence type="ECO:0000256" key="7">
    <source>
        <dbReference type="ARBA" id="ARBA00022490"/>
    </source>
</evidence>
<evidence type="ECO:0000259" key="17">
    <source>
        <dbReference type="PROSITE" id="PS51483"/>
    </source>
</evidence>
<evidence type="ECO:0000256" key="14">
    <source>
        <dbReference type="ARBA" id="ARBA00023146"/>
    </source>
</evidence>
<keyword evidence="11" id="KW-0067">ATP-binding</keyword>
<evidence type="ECO:0000313" key="18">
    <source>
        <dbReference type="EMBL" id="CDO92930.1"/>
    </source>
</evidence>
<dbReference type="EMBL" id="CCBQ010000019">
    <property type="protein sequence ID" value="CDO92930.1"/>
    <property type="molecule type" value="Genomic_DNA"/>
</dbReference>
<dbReference type="GO" id="GO:0005524">
    <property type="term" value="F:ATP binding"/>
    <property type="evidence" value="ECO:0007669"/>
    <property type="project" value="UniProtKB-KW"/>
</dbReference>
<dbReference type="FunFam" id="3.30.930.10:FF:000052">
    <property type="entry name" value="Phenylalanyl-tRNA synthetase, beta subunit"/>
    <property type="match status" value="1"/>
</dbReference>
<keyword evidence="8" id="KW-0436">Ligase</keyword>
<dbReference type="InterPro" id="IPR040659">
    <property type="entry name" value="PhetRS_B1"/>
</dbReference>
<evidence type="ECO:0000256" key="4">
    <source>
        <dbReference type="ARBA" id="ARBA00011209"/>
    </source>
</evidence>
<evidence type="ECO:0000313" key="19">
    <source>
        <dbReference type="Proteomes" id="UP000031516"/>
    </source>
</evidence>
<reference evidence="18 19" key="1">
    <citation type="submission" date="2014-03" db="EMBL/GenBank/DDBJ databases">
        <title>The genome of Kluyveromyces dobzhanskii.</title>
        <authorList>
            <person name="Nystedt B."/>
            <person name="Astrom S."/>
        </authorList>
    </citation>
    <scope>NUCLEOTIDE SEQUENCE [LARGE SCALE GENOMIC DNA]</scope>
    <source>
        <strain evidence="18 19">CBS 2104</strain>
    </source>
</reference>
<evidence type="ECO:0000256" key="11">
    <source>
        <dbReference type="ARBA" id="ARBA00022840"/>
    </source>
</evidence>
<proteinExistence type="inferred from homology"/>
<dbReference type="PANTHER" id="PTHR10947:SF0">
    <property type="entry name" value="PHENYLALANINE--TRNA LIGASE BETA SUBUNIT"/>
    <property type="match status" value="1"/>
</dbReference>
<dbReference type="GO" id="GO:0009328">
    <property type="term" value="C:phenylalanine-tRNA ligase complex"/>
    <property type="evidence" value="ECO:0007669"/>
    <property type="project" value="TreeGrafter"/>
</dbReference>
<dbReference type="SUPFAM" id="SSF56037">
    <property type="entry name" value="PheT/TilS domain"/>
    <property type="match status" value="1"/>
</dbReference>
<dbReference type="InterPro" id="IPR004531">
    <property type="entry name" value="Phe-tRNA-synth_IIc_bsu_arc_euk"/>
</dbReference>
<dbReference type="GO" id="GO:0000287">
    <property type="term" value="F:magnesium ion binding"/>
    <property type="evidence" value="ECO:0007669"/>
    <property type="project" value="InterPro"/>
</dbReference>
<dbReference type="FunFam" id="3.50.40.10:FF:000002">
    <property type="entry name" value="phenylalanine--tRNA ligase beta subunit"/>
    <property type="match status" value="1"/>
</dbReference>
<name>A0A0A8L209_9SACH</name>
<dbReference type="FunFam" id="3.30.56.10:FF:000006">
    <property type="entry name" value="Phenylalanyl-tRNA synthetase subunit beta"/>
    <property type="match status" value="1"/>
</dbReference>
<dbReference type="Gene3D" id="3.30.56.10">
    <property type="match status" value="2"/>
</dbReference>
<evidence type="ECO:0000256" key="5">
    <source>
        <dbReference type="ARBA" id="ARBA00012814"/>
    </source>
</evidence>
<dbReference type="SUPFAM" id="SSF55681">
    <property type="entry name" value="Class II aaRS and biotin synthetases"/>
    <property type="match status" value="1"/>
</dbReference>